<gene>
    <name evidence="1" type="ORF">Ahy_B08g090082</name>
</gene>
<evidence type="ECO:0000313" key="2">
    <source>
        <dbReference type="Proteomes" id="UP000289738"/>
    </source>
</evidence>
<protein>
    <submittedName>
        <fullName evidence="1">Uncharacterized protein</fullName>
    </submittedName>
</protein>
<proteinExistence type="predicted"/>
<reference evidence="1 2" key="1">
    <citation type="submission" date="2019-01" db="EMBL/GenBank/DDBJ databases">
        <title>Sequencing of cultivated peanut Arachis hypogaea provides insights into genome evolution and oil improvement.</title>
        <authorList>
            <person name="Chen X."/>
        </authorList>
    </citation>
    <scope>NUCLEOTIDE SEQUENCE [LARGE SCALE GENOMIC DNA]</scope>
    <source>
        <strain evidence="2">cv. Fuhuasheng</strain>
        <tissue evidence="1">Leaves</tissue>
    </source>
</reference>
<keyword evidence="2" id="KW-1185">Reference proteome</keyword>
<name>A0A444XZJ3_ARAHY</name>
<sequence length="107" mass="11861">MTIIGVPWAVETKPGLRALSGSISPTPISCGEEKKFELLVTCFLKLLYVVAENIEQHYIIRTEGPLDEKDATIGEGLYLVASLVARIVAVGFLPWKQDRFNNNNNNN</sequence>
<dbReference type="Proteomes" id="UP000289738">
    <property type="component" value="Chromosome B08"/>
</dbReference>
<accession>A0A444XZJ3</accession>
<dbReference type="AlphaFoldDB" id="A0A444XZJ3"/>
<organism evidence="1 2">
    <name type="scientific">Arachis hypogaea</name>
    <name type="common">Peanut</name>
    <dbReference type="NCBI Taxonomy" id="3818"/>
    <lineage>
        <taxon>Eukaryota</taxon>
        <taxon>Viridiplantae</taxon>
        <taxon>Streptophyta</taxon>
        <taxon>Embryophyta</taxon>
        <taxon>Tracheophyta</taxon>
        <taxon>Spermatophyta</taxon>
        <taxon>Magnoliopsida</taxon>
        <taxon>eudicotyledons</taxon>
        <taxon>Gunneridae</taxon>
        <taxon>Pentapetalae</taxon>
        <taxon>rosids</taxon>
        <taxon>fabids</taxon>
        <taxon>Fabales</taxon>
        <taxon>Fabaceae</taxon>
        <taxon>Papilionoideae</taxon>
        <taxon>50 kb inversion clade</taxon>
        <taxon>dalbergioids sensu lato</taxon>
        <taxon>Dalbergieae</taxon>
        <taxon>Pterocarpus clade</taxon>
        <taxon>Arachis</taxon>
    </lineage>
</organism>
<comment type="caution">
    <text evidence="1">The sequence shown here is derived from an EMBL/GenBank/DDBJ whole genome shotgun (WGS) entry which is preliminary data.</text>
</comment>
<evidence type="ECO:0000313" key="1">
    <source>
        <dbReference type="EMBL" id="RYQ95077.1"/>
    </source>
</evidence>
<dbReference type="EMBL" id="SDMP01000018">
    <property type="protein sequence ID" value="RYQ95077.1"/>
    <property type="molecule type" value="Genomic_DNA"/>
</dbReference>